<dbReference type="InterPro" id="IPR036942">
    <property type="entry name" value="Beta-barrel_TonB_sf"/>
</dbReference>
<dbReference type="PROSITE" id="PS52016">
    <property type="entry name" value="TONB_DEPENDENT_REC_3"/>
    <property type="match status" value="1"/>
</dbReference>
<dbReference type="OrthoDB" id="830178at2"/>
<protein>
    <submittedName>
        <fullName evidence="10">TonB-linked SusC/RagA family outer membrane protein</fullName>
    </submittedName>
</protein>
<proteinExistence type="inferred from homology"/>
<accession>A0A2T5JB86</accession>
<dbReference type="Pfam" id="PF13715">
    <property type="entry name" value="CarbopepD_reg_2"/>
    <property type="match status" value="1"/>
</dbReference>
<dbReference type="NCBIfam" id="TIGR04056">
    <property type="entry name" value="OMP_RagA_SusC"/>
    <property type="match status" value="1"/>
</dbReference>
<dbReference type="InterPro" id="IPR039426">
    <property type="entry name" value="TonB-dep_rcpt-like"/>
</dbReference>
<comment type="similarity">
    <text evidence="7">Belongs to the TonB-dependent receptor family.</text>
</comment>
<evidence type="ECO:0000313" key="11">
    <source>
        <dbReference type="Proteomes" id="UP000244168"/>
    </source>
</evidence>
<evidence type="ECO:0000313" key="10">
    <source>
        <dbReference type="EMBL" id="PTQ98132.1"/>
    </source>
</evidence>
<feature type="signal peptide" evidence="8">
    <location>
        <begin position="1"/>
        <end position="24"/>
    </location>
</feature>
<reference evidence="10 11" key="1">
    <citation type="submission" date="2018-04" db="EMBL/GenBank/DDBJ databases">
        <title>Genomic Encyclopedia of Archaeal and Bacterial Type Strains, Phase II (KMG-II): from individual species to whole genera.</title>
        <authorList>
            <person name="Goeker M."/>
        </authorList>
    </citation>
    <scope>NUCLEOTIDE SEQUENCE [LARGE SCALE GENOMIC DNA]</scope>
    <source>
        <strain evidence="10 11">DSM 26809</strain>
    </source>
</reference>
<dbReference type="SUPFAM" id="SSF49464">
    <property type="entry name" value="Carboxypeptidase regulatory domain-like"/>
    <property type="match status" value="1"/>
</dbReference>
<evidence type="ECO:0000256" key="5">
    <source>
        <dbReference type="ARBA" id="ARBA00023136"/>
    </source>
</evidence>
<dbReference type="RefSeq" id="WP_107828315.1">
    <property type="nucleotide sequence ID" value="NZ_CP160205.1"/>
</dbReference>
<gene>
    <name evidence="10" type="ORF">C8P68_103292</name>
</gene>
<dbReference type="AlphaFoldDB" id="A0A2T5JB86"/>
<keyword evidence="11" id="KW-1185">Reference proteome</keyword>
<dbReference type="PROSITE" id="PS00018">
    <property type="entry name" value="EF_HAND_1"/>
    <property type="match status" value="1"/>
</dbReference>
<dbReference type="SUPFAM" id="SSF56935">
    <property type="entry name" value="Porins"/>
    <property type="match status" value="1"/>
</dbReference>
<dbReference type="GO" id="GO:0009279">
    <property type="term" value="C:cell outer membrane"/>
    <property type="evidence" value="ECO:0007669"/>
    <property type="project" value="UniProtKB-SubCell"/>
</dbReference>
<evidence type="ECO:0000256" key="2">
    <source>
        <dbReference type="ARBA" id="ARBA00022448"/>
    </source>
</evidence>
<dbReference type="InterPro" id="IPR023997">
    <property type="entry name" value="TonB-dep_OMP_SusC/RagA_CS"/>
</dbReference>
<keyword evidence="6 7" id="KW-0998">Cell outer membrane</keyword>
<sequence>MQNFTKSIGLLLSICLLSSIKVMAQQSGGKSVNMADSVARYRQDSIARANAPKATGNIKDGATGKPVSGVSVSVDGYSAALTDDHGHFSVSVPSYDAVLMVSFQGYQKKYVPLKGQHTIPDVILFEDTYSSIYDEAKLPFSNVPASKLSNAVSSVNTFGAWEPSKLETADSYLQGKVAGLNVVRRSGTPNVGANLFLRGFSSLYGTNAPLIVLDGMIFDTQRYGNSIIAGHVTNPFETLDLHDVDNITVLKDAQAGIYGTKGANGVILITTNSNPDLATKIDLGLYSSYNYMPQSDLLPLMQSKDYRVYLSDLLHTTPLSQDQIASLPFMNDNAASNPDYYVYHNNTNWQKQSFANGYNKNVDLRVSGGDNIARYVLSMQYGNNKGITPYTDLTKYSTRFNGNLNISKNFTINTTLAFAYNSQNLKDQGVAPRTSPSFLSLIKSPLLRTQQVNSSGIESPNQADVDIFNYSNPAVLLSKTQESNQYYRFFGNFDFKYQISKFFAAQSLIGVTADKVRENTFIPRTGVTGDTLANGQIIFNRLGSQVQRLFNLYSDTYLSYNRTFNRIHQLNAYLGMRYTQSNNYSNIDLGYNSAIDQLVSVTYSVPALRIAGGDLGAYRWFSNYFNVNYELSNKYIFGFNVTADASSRFGTNVPGALHVGGTSYAVLPSGSAAWIMSSERFMSGLKFIELLKLRASYGLTGNDDIGNYAARQYYVSQNLLGQQGLVRGSFGNPGLQWELNRKLDLGLDASFLQDRLNVTADYYRNVTDKMITQTPAPVVSGVSYAITNDGGMQTNGVELSVNGRIISKPNFKWDLGFNIATYRNKITKLPANNLINQYAGANIITSIGSPVAEFYGYKTNGVYASNAEAASAGISVRNAAGTLIPQQGGDMRFVDVNGDKVIDSKDMQVIGNPNPDFVGGITTGFTYKRISLNALISFVKGNQVYNYTRRMLESESNFYNQTLAINNRWRGDGQVTSIPRASYGDPSGNSAFSDRWIEDGSYIRLRSVTASYDVPFKAKYFKYVKVYVTGYNLLTFTKYLGYDPEFAANENVLLQGIDTGLEPQIKNIQLGIRVGI</sequence>
<comment type="caution">
    <text evidence="10">The sequence shown here is derived from an EMBL/GenBank/DDBJ whole genome shotgun (WGS) entry which is preliminary data.</text>
</comment>
<dbReference type="Gene3D" id="2.170.130.10">
    <property type="entry name" value="TonB-dependent receptor, plug domain"/>
    <property type="match status" value="1"/>
</dbReference>
<dbReference type="InterPro" id="IPR012910">
    <property type="entry name" value="Plug_dom"/>
</dbReference>
<evidence type="ECO:0000256" key="3">
    <source>
        <dbReference type="ARBA" id="ARBA00022452"/>
    </source>
</evidence>
<dbReference type="Pfam" id="PF07715">
    <property type="entry name" value="Plug"/>
    <property type="match status" value="1"/>
</dbReference>
<keyword evidence="2 7" id="KW-0813">Transport</keyword>
<evidence type="ECO:0000256" key="4">
    <source>
        <dbReference type="ARBA" id="ARBA00022692"/>
    </source>
</evidence>
<dbReference type="InterPro" id="IPR037066">
    <property type="entry name" value="Plug_dom_sf"/>
</dbReference>
<evidence type="ECO:0000259" key="9">
    <source>
        <dbReference type="Pfam" id="PF07715"/>
    </source>
</evidence>
<name>A0A2T5JB86_9SPHI</name>
<keyword evidence="3 7" id="KW-1134">Transmembrane beta strand</keyword>
<dbReference type="Gene3D" id="2.40.170.20">
    <property type="entry name" value="TonB-dependent receptor, beta-barrel domain"/>
    <property type="match status" value="1"/>
</dbReference>
<evidence type="ECO:0000256" key="6">
    <source>
        <dbReference type="ARBA" id="ARBA00023237"/>
    </source>
</evidence>
<evidence type="ECO:0000256" key="8">
    <source>
        <dbReference type="SAM" id="SignalP"/>
    </source>
</evidence>
<keyword evidence="8" id="KW-0732">Signal</keyword>
<organism evidence="10 11">
    <name type="scientific">Mucilaginibacter yixingensis</name>
    <dbReference type="NCBI Taxonomy" id="1295612"/>
    <lineage>
        <taxon>Bacteria</taxon>
        <taxon>Pseudomonadati</taxon>
        <taxon>Bacteroidota</taxon>
        <taxon>Sphingobacteriia</taxon>
        <taxon>Sphingobacteriales</taxon>
        <taxon>Sphingobacteriaceae</taxon>
        <taxon>Mucilaginibacter</taxon>
    </lineage>
</organism>
<dbReference type="Gene3D" id="2.60.40.1120">
    <property type="entry name" value="Carboxypeptidase-like, regulatory domain"/>
    <property type="match status" value="1"/>
</dbReference>
<dbReference type="InterPro" id="IPR008969">
    <property type="entry name" value="CarboxyPept-like_regulatory"/>
</dbReference>
<comment type="subcellular location">
    <subcellularLocation>
        <location evidence="1 7">Cell outer membrane</location>
        <topology evidence="1 7">Multi-pass membrane protein</topology>
    </subcellularLocation>
</comment>
<keyword evidence="5 7" id="KW-0472">Membrane</keyword>
<dbReference type="Proteomes" id="UP000244168">
    <property type="component" value="Unassembled WGS sequence"/>
</dbReference>
<evidence type="ECO:0000256" key="7">
    <source>
        <dbReference type="PROSITE-ProRule" id="PRU01360"/>
    </source>
</evidence>
<feature type="domain" description="TonB-dependent receptor plug" evidence="9">
    <location>
        <begin position="167"/>
        <end position="266"/>
    </location>
</feature>
<dbReference type="InterPro" id="IPR023996">
    <property type="entry name" value="TonB-dep_OMP_SusC/RagA"/>
</dbReference>
<keyword evidence="4 7" id="KW-0812">Transmembrane</keyword>
<dbReference type="NCBIfam" id="TIGR04057">
    <property type="entry name" value="SusC_RagA_signa"/>
    <property type="match status" value="1"/>
</dbReference>
<evidence type="ECO:0000256" key="1">
    <source>
        <dbReference type="ARBA" id="ARBA00004571"/>
    </source>
</evidence>
<dbReference type="EMBL" id="QAOQ01000003">
    <property type="protein sequence ID" value="PTQ98132.1"/>
    <property type="molecule type" value="Genomic_DNA"/>
</dbReference>
<dbReference type="InterPro" id="IPR018247">
    <property type="entry name" value="EF_Hand_1_Ca_BS"/>
</dbReference>
<feature type="chain" id="PRO_5015766740" evidence="8">
    <location>
        <begin position="25"/>
        <end position="1076"/>
    </location>
</feature>